<keyword evidence="2" id="KW-1185">Reference proteome</keyword>
<protein>
    <submittedName>
        <fullName evidence="1">Uncharacterized protein</fullName>
    </submittedName>
</protein>
<dbReference type="AlphaFoldDB" id="A0A3P7E5F9"/>
<accession>A0A3P7E5F9</accession>
<evidence type="ECO:0000313" key="2">
    <source>
        <dbReference type="Proteomes" id="UP000270924"/>
    </source>
</evidence>
<sequence>MKIHVQQYRLSHKWMQHQNHQMDRLMIHVFKN</sequence>
<name>A0A3P7E5F9_WUCBA</name>
<dbReference type="InParanoid" id="A0A3P7E5F9"/>
<proteinExistence type="predicted"/>
<organism evidence="1 2">
    <name type="scientific">Wuchereria bancrofti</name>
    <dbReference type="NCBI Taxonomy" id="6293"/>
    <lineage>
        <taxon>Eukaryota</taxon>
        <taxon>Metazoa</taxon>
        <taxon>Ecdysozoa</taxon>
        <taxon>Nematoda</taxon>
        <taxon>Chromadorea</taxon>
        <taxon>Rhabditida</taxon>
        <taxon>Spirurina</taxon>
        <taxon>Spiruromorpha</taxon>
        <taxon>Filarioidea</taxon>
        <taxon>Onchocercidae</taxon>
        <taxon>Wuchereria</taxon>
    </lineage>
</organism>
<dbReference type="EMBL" id="UYWW01002567">
    <property type="protein sequence ID" value="VDM11927.1"/>
    <property type="molecule type" value="Genomic_DNA"/>
</dbReference>
<gene>
    <name evidence="1" type="ORF">WBA_LOCUS5313</name>
</gene>
<evidence type="ECO:0000313" key="1">
    <source>
        <dbReference type="EMBL" id="VDM11927.1"/>
    </source>
</evidence>
<reference evidence="1 2" key="1">
    <citation type="submission" date="2018-11" db="EMBL/GenBank/DDBJ databases">
        <authorList>
            <consortium name="Pathogen Informatics"/>
        </authorList>
    </citation>
    <scope>NUCLEOTIDE SEQUENCE [LARGE SCALE GENOMIC DNA]</scope>
</reference>
<dbReference type="Proteomes" id="UP000270924">
    <property type="component" value="Unassembled WGS sequence"/>
</dbReference>